<dbReference type="Proteomes" id="UP000077667">
    <property type="component" value="Chromosome"/>
</dbReference>
<dbReference type="KEGG" id="nia:A8C56_12310"/>
<sequence length="223" mass="26314">MKERIAVETLTLSEIANIFQQSFEIANPKFNRVLEKELKRQKKFKITKHKWIKSYEEFKGARLNFYCEKTPFQERPFVSIGMPYRTTKGLILVTVDISNGGIPTNGFMGNTGWNKWVRIYTAHFCERFAERILNSEKATFQVGSEAIMYSDLLGPVRVTETVADNLEEIEFQFKEGQAYGYRDSKSKITYFRTVYSNDMLKRERLDFKNEWEQPLAELYELFK</sequence>
<evidence type="ECO:0000313" key="1">
    <source>
        <dbReference type="EMBL" id="ANH81659.1"/>
    </source>
</evidence>
<dbReference type="EMBL" id="CP015772">
    <property type="protein sequence ID" value="ANH81659.1"/>
    <property type="molecule type" value="Genomic_DNA"/>
</dbReference>
<protein>
    <submittedName>
        <fullName evidence="1">Uncharacterized protein</fullName>
    </submittedName>
</protein>
<reference evidence="1 2" key="1">
    <citation type="submission" date="2016-05" db="EMBL/GenBank/DDBJ databases">
        <title>Niabella ginsenosidivorans BS26 whole genome sequencing.</title>
        <authorList>
            <person name="Im W.T."/>
            <person name="Siddiqi M.Z."/>
        </authorList>
    </citation>
    <scope>NUCLEOTIDE SEQUENCE [LARGE SCALE GENOMIC DNA]</scope>
    <source>
        <strain evidence="1 2">BS26</strain>
    </source>
</reference>
<gene>
    <name evidence="1" type="ORF">A8C56_12310</name>
</gene>
<dbReference type="OrthoDB" id="9823848at2"/>
<dbReference type="RefSeq" id="WP_067756391.1">
    <property type="nucleotide sequence ID" value="NZ_CP015772.1"/>
</dbReference>
<organism evidence="1 2">
    <name type="scientific">Niabella ginsenosidivorans</name>
    <dbReference type="NCBI Taxonomy" id="1176587"/>
    <lineage>
        <taxon>Bacteria</taxon>
        <taxon>Pseudomonadati</taxon>
        <taxon>Bacteroidota</taxon>
        <taxon>Chitinophagia</taxon>
        <taxon>Chitinophagales</taxon>
        <taxon>Chitinophagaceae</taxon>
        <taxon>Niabella</taxon>
    </lineage>
</organism>
<evidence type="ECO:0000313" key="2">
    <source>
        <dbReference type="Proteomes" id="UP000077667"/>
    </source>
</evidence>
<name>A0A1A9I3M7_9BACT</name>
<proteinExistence type="predicted"/>
<dbReference type="AlphaFoldDB" id="A0A1A9I3M7"/>
<keyword evidence="2" id="KW-1185">Reference proteome</keyword>
<accession>A0A1A9I3M7</accession>